<gene>
    <name evidence="1" type="ORF">ACFOPH_01555</name>
</gene>
<dbReference type="Proteomes" id="UP001595665">
    <property type="component" value="Unassembled WGS sequence"/>
</dbReference>
<sequence>MFAALPACDRQTVDAAAQPYEIVTQMRPESLEAYMKVFRLAYDMCARVQAIQHLPPPPPLVVLPADFVTKRSTYLSSGSGYLIRHEEFNVVMEEAGCKTRLDSVITEAVVRGGEVYGQRREMGGDTEVIPPAPSGWDPSKAASDEASYAEKRTVGGIGMRCLSAYLRGGITLDKCAANTNAGLLRDGAGDPIVLYAYELVPGRDKMVVLTEPVSVQIGKPVSPERIALSGVK</sequence>
<proteinExistence type="predicted"/>
<evidence type="ECO:0000313" key="2">
    <source>
        <dbReference type="Proteomes" id="UP001595665"/>
    </source>
</evidence>
<keyword evidence="2" id="KW-1185">Reference proteome</keyword>
<reference evidence="2" key="1">
    <citation type="journal article" date="2019" name="Int. J. Syst. Evol. Microbiol.">
        <title>The Global Catalogue of Microorganisms (GCM) 10K type strain sequencing project: providing services to taxonomists for standard genome sequencing and annotation.</title>
        <authorList>
            <consortium name="The Broad Institute Genomics Platform"/>
            <consortium name="The Broad Institute Genome Sequencing Center for Infectious Disease"/>
            <person name="Wu L."/>
            <person name="Ma J."/>
        </authorList>
    </citation>
    <scope>NUCLEOTIDE SEQUENCE [LARGE SCALE GENOMIC DNA]</scope>
    <source>
        <strain evidence="2">CCM 7480</strain>
    </source>
</reference>
<evidence type="ECO:0000313" key="1">
    <source>
        <dbReference type="EMBL" id="MFC3456940.1"/>
    </source>
</evidence>
<dbReference type="RefSeq" id="WP_379733032.1">
    <property type="nucleotide sequence ID" value="NZ_JBHRVV010000001.1"/>
</dbReference>
<protein>
    <submittedName>
        <fullName evidence="1">Uncharacterized protein</fullName>
    </submittedName>
</protein>
<comment type="caution">
    <text evidence="1">The sequence shown here is derived from an EMBL/GenBank/DDBJ whole genome shotgun (WGS) entry which is preliminary data.</text>
</comment>
<organism evidence="1 2">
    <name type="scientific">Massilia haematophila</name>
    <dbReference type="NCBI Taxonomy" id="457923"/>
    <lineage>
        <taxon>Bacteria</taxon>
        <taxon>Pseudomonadati</taxon>
        <taxon>Pseudomonadota</taxon>
        <taxon>Betaproteobacteria</taxon>
        <taxon>Burkholderiales</taxon>
        <taxon>Oxalobacteraceae</taxon>
        <taxon>Telluria group</taxon>
        <taxon>Massilia</taxon>
    </lineage>
</organism>
<accession>A0ABV7PFL7</accession>
<dbReference type="EMBL" id="JBHRVV010000001">
    <property type="protein sequence ID" value="MFC3456940.1"/>
    <property type="molecule type" value="Genomic_DNA"/>
</dbReference>
<name>A0ABV7PFL7_9BURK</name>